<evidence type="ECO:0000256" key="1">
    <source>
        <dbReference type="ARBA" id="ARBA00007228"/>
    </source>
</evidence>
<feature type="domain" description="RNA 2-O ribose methyltransferase substrate binding" evidence="4">
    <location>
        <begin position="31"/>
        <end position="97"/>
    </location>
</feature>
<name>A0A9D1I9F5_9FIRM</name>
<reference evidence="5" key="1">
    <citation type="submission" date="2020-10" db="EMBL/GenBank/DDBJ databases">
        <authorList>
            <person name="Gilroy R."/>
        </authorList>
    </citation>
    <scope>NUCLEOTIDE SEQUENCE</scope>
    <source>
        <strain evidence="5">ChiHcec3-11533</strain>
    </source>
</reference>
<dbReference type="PANTHER" id="PTHR43191">
    <property type="entry name" value="RRNA METHYLTRANSFERASE 3"/>
    <property type="match status" value="1"/>
</dbReference>
<dbReference type="AlphaFoldDB" id="A0A9D1I9F5"/>
<comment type="similarity">
    <text evidence="1">Belongs to the class IV-like SAM-binding methyltransferase superfamily. RNA methyltransferase TrmH family.</text>
</comment>
<comment type="caution">
    <text evidence="5">The sequence shown here is derived from an EMBL/GenBank/DDBJ whole genome shotgun (WGS) entry which is preliminary data.</text>
</comment>
<evidence type="ECO:0000256" key="3">
    <source>
        <dbReference type="ARBA" id="ARBA00022679"/>
    </source>
</evidence>
<proteinExistence type="inferred from homology"/>
<dbReference type="InterPro" id="IPR051259">
    <property type="entry name" value="rRNA_Methyltransferase"/>
</dbReference>
<reference evidence="5" key="2">
    <citation type="journal article" date="2021" name="PeerJ">
        <title>Extensive microbial diversity within the chicken gut microbiome revealed by metagenomics and culture.</title>
        <authorList>
            <person name="Gilroy R."/>
            <person name="Ravi A."/>
            <person name="Getino M."/>
            <person name="Pursley I."/>
            <person name="Horton D.L."/>
            <person name="Alikhan N.F."/>
            <person name="Baker D."/>
            <person name="Gharbi K."/>
            <person name="Hall N."/>
            <person name="Watson M."/>
            <person name="Adriaenssens E.M."/>
            <person name="Foster-Nyarko E."/>
            <person name="Jarju S."/>
            <person name="Secka A."/>
            <person name="Antonio M."/>
            <person name="Oren A."/>
            <person name="Chaudhuri R.R."/>
            <person name="La Ragione R."/>
            <person name="Hildebrand F."/>
            <person name="Pallen M.J."/>
        </authorList>
    </citation>
    <scope>NUCLEOTIDE SEQUENCE</scope>
    <source>
        <strain evidence="5">ChiHcec3-11533</strain>
    </source>
</reference>
<dbReference type="InterPro" id="IPR029064">
    <property type="entry name" value="Ribosomal_eL30-like_sf"/>
</dbReference>
<evidence type="ECO:0000313" key="6">
    <source>
        <dbReference type="Proteomes" id="UP000824072"/>
    </source>
</evidence>
<dbReference type="InterPro" id="IPR029026">
    <property type="entry name" value="tRNA_m1G_MTases_N"/>
</dbReference>
<dbReference type="SUPFAM" id="SSF75217">
    <property type="entry name" value="alpha/beta knot"/>
    <property type="match status" value="1"/>
</dbReference>
<dbReference type="GO" id="GO:0008173">
    <property type="term" value="F:RNA methyltransferase activity"/>
    <property type="evidence" value="ECO:0007669"/>
    <property type="project" value="InterPro"/>
</dbReference>
<protein>
    <submittedName>
        <fullName evidence="5">RNA methyltransferase</fullName>
    </submittedName>
</protein>
<sequence length="253" mass="27419">MEEIKSVKNPTVRWMRTLRERKGREESGAFLVEGRKMIEEARNAGLRALCLLAVEELREFAAGFDRAALVPDFVLEAVCDTKTPQGACAAFEMPKTIPLEAAPERLVALDGVQDPGNVGTIWRTADAAGFQGILLGAGCADAMSNKVQRAAMGSGFRLPALQAANLAEALGELRRKGWKVFASALDGEDFYRRPEMGEKCILVIGSEARGISPSVREQADCLVKLPMRGGAESLNAAVAAGIMMYEMMREKQI</sequence>
<evidence type="ECO:0000259" key="4">
    <source>
        <dbReference type="SMART" id="SM00967"/>
    </source>
</evidence>
<dbReference type="InterPro" id="IPR013123">
    <property type="entry name" value="SpoU_subst-bd"/>
</dbReference>
<dbReference type="EMBL" id="DVMU01000004">
    <property type="protein sequence ID" value="HIU32955.1"/>
    <property type="molecule type" value="Genomic_DNA"/>
</dbReference>
<dbReference type="InterPro" id="IPR053888">
    <property type="entry name" value="MRM3-like_sub_bind"/>
</dbReference>
<evidence type="ECO:0000313" key="5">
    <source>
        <dbReference type="EMBL" id="HIU32955.1"/>
    </source>
</evidence>
<dbReference type="Proteomes" id="UP000824072">
    <property type="component" value="Unassembled WGS sequence"/>
</dbReference>
<dbReference type="GO" id="GO:0006396">
    <property type="term" value="P:RNA processing"/>
    <property type="evidence" value="ECO:0007669"/>
    <property type="project" value="InterPro"/>
</dbReference>
<dbReference type="Pfam" id="PF00588">
    <property type="entry name" value="SpoU_methylase"/>
    <property type="match status" value="1"/>
</dbReference>
<dbReference type="Pfam" id="PF22435">
    <property type="entry name" value="MRM3-like_sub_bind"/>
    <property type="match status" value="1"/>
</dbReference>
<keyword evidence="3" id="KW-0808">Transferase</keyword>
<keyword evidence="2 5" id="KW-0489">Methyltransferase</keyword>
<dbReference type="CDD" id="cd18095">
    <property type="entry name" value="SpoU-like_rRNA-MTase"/>
    <property type="match status" value="1"/>
</dbReference>
<dbReference type="SUPFAM" id="SSF55315">
    <property type="entry name" value="L30e-like"/>
    <property type="match status" value="1"/>
</dbReference>
<dbReference type="PANTHER" id="PTHR43191:SF2">
    <property type="entry name" value="RRNA METHYLTRANSFERASE 3, MITOCHONDRIAL"/>
    <property type="match status" value="1"/>
</dbReference>
<dbReference type="InterPro" id="IPR001537">
    <property type="entry name" value="SpoU_MeTrfase"/>
</dbReference>
<dbReference type="GO" id="GO:0005737">
    <property type="term" value="C:cytoplasm"/>
    <property type="evidence" value="ECO:0007669"/>
    <property type="project" value="UniProtKB-ARBA"/>
</dbReference>
<gene>
    <name evidence="5" type="ORF">IAB02_00185</name>
</gene>
<dbReference type="InterPro" id="IPR029028">
    <property type="entry name" value="Alpha/beta_knot_MTases"/>
</dbReference>
<dbReference type="Gene3D" id="3.40.1280.10">
    <property type="match status" value="1"/>
</dbReference>
<dbReference type="GO" id="GO:0032259">
    <property type="term" value="P:methylation"/>
    <property type="evidence" value="ECO:0007669"/>
    <property type="project" value="UniProtKB-KW"/>
</dbReference>
<evidence type="ECO:0000256" key="2">
    <source>
        <dbReference type="ARBA" id="ARBA00022603"/>
    </source>
</evidence>
<accession>A0A9D1I9F5</accession>
<dbReference type="SMART" id="SM00967">
    <property type="entry name" value="SpoU_sub_bind"/>
    <property type="match status" value="1"/>
</dbReference>
<dbReference type="GO" id="GO:0003723">
    <property type="term" value="F:RNA binding"/>
    <property type="evidence" value="ECO:0007669"/>
    <property type="project" value="InterPro"/>
</dbReference>
<organism evidence="5 6">
    <name type="scientific">Candidatus Pullichristensenella excrementigallinarum</name>
    <dbReference type="NCBI Taxonomy" id="2840907"/>
    <lineage>
        <taxon>Bacteria</taxon>
        <taxon>Bacillati</taxon>
        <taxon>Bacillota</taxon>
        <taxon>Clostridia</taxon>
        <taxon>Candidatus Pullichristensenella</taxon>
    </lineage>
</organism>
<dbReference type="Gene3D" id="3.30.1330.30">
    <property type="match status" value="1"/>
</dbReference>